<feature type="compositionally biased region" description="Low complexity" evidence="1">
    <location>
        <begin position="85"/>
        <end position="116"/>
    </location>
</feature>
<accession>A0ABW4GCM9</accession>
<proteinExistence type="predicted"/>
<dbReference type="RefSeq" id="WP_219526907.1">
    <property type="nucleotide sequence ID" value="NZ_JAHKRM010000001.1"/>
</dbReference>
<feature type="region of interest" description="Disordered" evidence="1">
    <location>
        <begin position="79"/>
        <end position="116"/>
    </location>
</feature>
<evidence type="ECO:0000313" key="4">
    <source>
        <dbReference type="Proteomes" id="UP001597097"/>
    </source>
</evidence>
<keyword evidence="2" id="KW-0732">Signal</keyword>
<keyword evidence="4" id="KW-1185">Reference proteome</keyword>
<gene>
    <name evidence="3" type="ORF">ACFSJ0_25660</name>
</gene>
<feature type="chain" id="PRO_5046597451" evidence="2">
    <location>
        <begin position="24"/>
        <end position="116"/>
    </location>
</feature>
<protein>
    <submittedName>
        <fullName evidence="3">Uncharacterized protein</fullName>
    </submittedName>
</protein>
<dbReference type="EMBL" id="JBHUCM010000019">
    <property type="protein sequence ID" value="MFD1540467.1"/>
    <property type="molecule type" value="Genomic_DNA"/>
</dbReference>
<name>A0ABW4GCM9_9ACTN</name>
<evidence type="ECO:0000313" key="3">
    <source>
        <dbReference type="EMBL" id="MFD1540467.1"/>
    </source>
</evidence>
<organism evidence="3 4">
    <name type="scientific">Nonomuraea guangzhouensis</name>
    <dbReference type="NCBI Taxonomy" id="1291555"/>
    <lineage>
        <taxon>Bacteria</taxon>
        <taxon>Bacillati</taxon>
        <taxon>Actinomycetota</taxon>
        <taxon>Actinomycetes</taxon>
        <taxon>Streptosporangiales</taxon>
        <taxon>Streptosporangiaceae</taxon>
        <taxon>Nonomuraea</taxon>
    </lineage>
</organism>
<evidence type="ECO:0000256" key="2">
    <source>
        <dbReference type="SAM" id="SignalP"/>
    </source>
</evidence>
<dbReference type="Proteomes" id="UP001597097">
    <property type="component" value="Unassembled WGS sequence"/>
</dbReference>
<comment type="caution">
    <text evidence="3">The sequence shown here is derived from an EMBL/GenBank/DDBJ whole genome shotgun (WGS) entry which is preliminary data.</text>
</comment>
<feature type="signal peptide" evidence="2">
    <location>
        <begin position="1"/>
        <end position="23"/>
    </location>
</feature>
<feature type="region of interest" description="Disordered" evidence="1">
    <location>
        <begin position="22"/>
        <end position="52"/>
    </location>
</feature>
<sequence length="116" mass="12037">MRSRLPAVLLLLLSVFLLGPAPGDVHPPGDLHPPATAGPQVWWSGPSEHATQDEALPRLHPAPGAPTLPMWLAVLPSTARPGSPPRLFEAAAEPPAAAPQPAARRAAARAPPSTTR</sequence>
<evidence type="ECO:0000256" key="1">
    <source>
        <dbReference type="SAM" id="MobiDB-lite"/>
    </source>
</evidence>
<reference evidence="4" key="1">
    <citation type="journal article" date="2019" name="Int. J. Syst. Evol. Microbiol.">
        <title>The Global Catalogue of Microorganisms (GCM) 10K type strain sequencing project: providing services to taxonomists for standard genome sequencing and annotation.</title>
        <authorList>
            <consortium name="The Broad Institute Genomics Platform"/>
            <consortium name="The Broad Institute Genome Sequencing Center for Infectious Disease"/>
            <person name="Wu L."/>
            <person name="Ma J."/>
        </authorList>
    </citation>
    <scope>NUCLEOTIDE SEQUENCE [LARGE SCALE GENOMIC DNA]</scope>
    <source>
        <strain evidence="4">CGMCC 1.15399</strain>
    </source>
</reference>